<evidence type="ECO:0000256" key="4">
    <source>
        <dbReference type="SAM" id="MobiDB-lite"/>
    </source>
</evidence>
<protein>
    <submittedName>
        <fullName evidence="5">Glycosyl hydrolase family 25</fullName>
    </submittedName>
</protein>
<dbReference type="GO" id="GO:0009253">
    <property type="term" value="P:peptidoglycan catabolic process"/>
    <property type="evidence" value="ECO:0007669"/>
    <property type="project" value="InterPro"/>
</dbReference>
<feature type="compositionally biased region" description="Polar residues" evidence="4">
    <location>
        <begin position="68"/>
        <end position="84"/>
    </location>
</feature>
<dbReference type="CAZy" id="GH25">
    <property type="family name" value="Glycoside Hydrolase Family 25"/>
</dbReference>
<feature type="compositionally biased region" description="Low complexity" evidence="4">
    <location>
        <begin position="89"/>
        <end position="115"/>
    </location>
</feature>
<evidence type="ECO:0000313" key="5">
    <source>
        <dbReference type="EMBL" id="ACU94532.1"/>
    </source>
</evidence>
<dbReference type="InterPro" id="IPR002053">
    <property type="entry name" value="Glyco_hydro_25"/>
</dbReference>
<dbReference type="CDD" id="cd06414">
    <property type="entry name" value="GH25_LytC-like"/>
    <property type="match status" value="1"/>
</dbReference>
<feature type="repeat" description="Cell wall-binding" evidence="3">
    <location>
        <begin position="446"/>
        <end position="465"/>
    </location>
</feature>
<accession>C7MNP2</accession>
<reference evidence="5 6" key="1">
    <citation type="journal article" date="2009" name="Stand. Genomic Sci.">
        <title>Complete genome sequence of Cryptobacterium curtum type strain (12-3).</title>
        <authorList>
            <person name="Mavrommatis K."/>
            <person name="Pukall R."/>
            <person name="Rohde C."/>
            <person name="Chen F."/>
            <person name="Sims D."/>
            <person name="Brettin T."/>
            <person name="Kuske C."/>
            <person name="Detter J.C."/>
            <person name="Han C."/>
            <person name="Lapidus A."/>
            <person name="Copeland A."/>
            <person name="Glavina Del Rio T."/>
            <person name="Nolan M."/>
            <person name="Lucas S."/>
            <person name="Tice H."/>
            <person name="Cheng J.F."/>
            <person name="Bruce D."/>
            <person name="Goodwin L."/>
            <person name="Pitluck S."/>
            <person name="Ovchinnikova G."/>
            <person name="Pati A."/>
            <person name="Ivanova N."/>
            <person name="Chen A."/>
            <person name="Palaniappan K."/>
            <person name="Chain P."/>
            <person name="D'haeseleer P."/>
            <person name="Goker M."/>
            <person name="Bristow J."/>
            <person name="Eisen J.A."/>
            <person name="Markowitz V."/>
            <person name="Hugenholtz P."/>
            <person name="Rohde M."/>
            <person name="Klenk H.P."/>
            <person name="Kyrpides N.C."/>
        </authorList>
    </citation>
    <scope>NUCLEOTIDE SEQUENCE [LARGE SCALE GENOMIC DNA]</scope>
    <source>
        <strain evidence="6">ATCC 700683 / DSM 15641 / 12-3</strain>
    </source>
</reference>
<dbReference type="PANTHER" id="PTHR34135:SF2">
    <property type="entry name" value="LYSOZYME"/>
    <property type="match status" value="1"/>
</dbReference>
<dbReference type="Proteomes" id="UP000000954">
    <property type="component" value="Chromosome"/>
</dbReference>
<dbReference type="GO" id="GO:0016052">
    <property type="term" value="P:carbohydrate catabolic process"/>
    <property type="evidence" value="ECO:0007669"/>
    <property type="project" value="TreeGrafter"/>
</dbReference>
<dbReference type="eggNOG" id="COG3757">
    <property type="taxonomic scope" value="Bacteria"/>
</dbReference>
<feature type="repeat" description="Cell wall-binding" evidence="3">
    <location>
        <begin position="421"/>
        <end position="440"/>
    </location>
</feature>
<dbReference type="KEGG" id="ccu:Ccur_08300"/>
<keyword evidence="2" id="KW-0677">Repeat</keyword>
<dbReference type="GO" id="GO:0003796">
    <property type="term" value="F:lysozyme activity"/>
    <property type="evidence" value="ECO:0007669"/>
    <property type="project" value="InterPro"/>
</dbReference>
<gene>
    <name evidence="5" type="ordered locus">Ccur_08300</name>
</gene>
<dbReference type="PANTHER" id="PTHR34135">
    <property type="entry name" value="LYSOZYME"/>
    <property type="match status" value="1"/>
</dbReference>
<dbReference type="RefSeq" id="WP_012803219.1">
    <property type="nucleotide sequence ID" value="NC_013170.1"/>
</dbReference>
<dbReference type="SUPFAM" id="SSF51445">
    <property type="entry name" value="(Trans)glycosidases"/>
    <property type="match status" value="1"/>
</dbReference>
<dbReference type="Gene3D" id="2.10.270.20">
    <property type="match status" value="2"/>
</dbReference>
<name>C7MNP2_CRYCD</name>
<feature type="repeat" description="Cell wall-binding" evidence="3">
    <location>
        <begin position="401"/>
        <end position="420"/>
    </location>
</feature>
<dbReference type="GO" id="GO:0016998">
    <property type="term" value="P:cell wall macromolecule catabolic process"/>
    <property type="evidence" value="ECO:0007669"/>
    <property type="project" value="InterPro"/>
</dbReference>
<dbReference type="SUPFAM" id="SSF69360">
    <property type="entry name" value="Cell wall binding repeat"/>
    <property type="match status" value="1"/>
</dbReference>
<dbReference type="Pfam" id="PF01473">
    <property type="entry name" value="Choline_bind_1"/>
    <property type="match status" value="2"/>
</dbReference>
<proteinExistence type="inferred from homology"/>
<dbReference type="Gene3D" id="2.10.270.10">
    <property type="entry name" value="Cholin Binding"/>
    <property type="match status" value="1"/>
</dbReference>
<feature type="repeat" description="Cell wall-binding" evidence="3">
    <location>
        <begin position="526"/>
        <end position="545"/>
    </location>
</feature>
<dbReference type="STRING" id="469378.Ccur_08300"/>
<dbReference type="InterPro" id="IPR017853">
    <property type="entry name" value="GH"/>
</dbReference>
<feature type="repeat" description="Cell wall-binding" evidence="3">
    <location>
        <begin position="466"/>
        <end position="485"/>
    </location>
</feature>
<dbReference type="Gene3D" id="3.20.20.80">
    <property type="entry name" value="Glycosidases"/>
    <property type="match status" value="1"/>
</dbReference>
<feature type="region of interest" description="Disordered" evidence="4">
    <location>
        <begin position="44"/>
        <end position="115"/>
    </location>
</feature>
<feature type="repeat" description="Cell wall-binding" evidence="3">
    <location>
        <begin position="551"/>
        <end position="570"/>
    </location>
</feature>
<feature type="region of interest" description="Disordered" evidence="4">
    <location>
        <begin position="130"/>
        <end position="171"/>
    </location>
</feature>
<dbReference type="eggNOG" id="COG5263">
    <property type="taxonomic scope" value="Bacteria"/>
</dbReference>
<dbReference type="InterPro" id="IPR018337">
    <property type="entry name" value="Cell_wall/Cho-bd_repeat"/>
</dbReference>
<comment type="similarity">
    <text evidence="1">Belongs to the glycosyl hydrolase 25 family.</text>
</comment>
<sequence>MNRSYTSSSYATRHTNAPIRIAGAFLLAGMLALSTMPDLAWATATNSSSRDTSTSTQVTSTTSSSPTQAQRSDSFTQTTSAQQTDEIDAALSDSSTAADATQTSSAQAADTAKAAENSWRYRDGVRLYTDGTTEKSLDTTETQSKSASSQSRPSNRPAGTQLSKWSLTSEGAVSPTGEVIEGATAIGIDVSHHQGTINWEKVKAAGIDFVILRCGQSTNINDRQWKRNVGECERLGIPYGVYLYSTATTVDEARDEAQRTLRDLAGHSPSYPVYFDLEESDLASTDNRQLLADMAQAYCDIIEDAGYTPGVYANVNWWNNYLTDSVFDQWDRWIAHYRNYQSSYKKAYHLWQCSDVERVDGIIGNVDLDFEFGGTPYPSKYTWIEDSHGWWLKRADGSYPASAWEKVNGTWYYFDSEGYLASGWQKLNGSWYYLNPDHDGTFGAMQTGWQKIDGIWYHFASWGGANVGWQQVDGTWYHFDLSGGMETGWLQLDGSWHYFAWWGGMRTDWQEIDNTWYYFDSEGILLSGWQKIDGSWYYLNPNHDGTFGAMQTGWQKIDGIWYYFVNWGGMVTGSYTIDAIEYLFDSSGAWQS</sequence>
<dbReference type="HOGENOM" id="CLU_023907_1_0_11"/>
<feature type="repeat" description="Cell wall-binding" evidence="3">
    <location>
        <begin position="506"/>
        <end position="525"/>
    </location>
</feature>
<keyword evidence="5" id="KW-0378">Hydrolase</keyword>
<evidence type="ECO:0000256" key="1">
    <source>
        <dbReference type="ARBA" id="ARBA00010646"/>
    </source>
</evidence>
<dbReference type="AlphaFoldDB" id="C7MNP2"/>
<feature type="compositionally biased region" description="Low complexity" evidence="4">
    <location>
        <begin position="143"/>
        <end position="158"/>
    </location>
</feature>
<dbReference type="PROSITE" id="PS51170">
    <property type="entry name" value="CW"/>
    <property type="match status" value="7"/>
</dbReference>
<evidence type="ECO:0000256" key="3">
    <source>
        <dbReference type="PROSITE-ProRule" id="PRU00591"/>
    </source>
</evidence>
<dbReference type="PROSITE" id="PS51904">
    <property type="entry name" value="GLYCOSYL_HYDROL_F25_2"/>
    <property type="match status" value="1"/>
</dbReference>
<evidence type="ECO:0000313" key="6">
    <source>
        <dbReference type="Proteomes" id="UP000000954"/>
    </source>
</evidence>
<keyword evidence="6" id="KW-1185">Reference proteome</keyword>
<dbReference type="EMBL" id="CP001682">
    <property type="protein sequence ID" value="ACU94532.1"/>
    <property type="molecule type" value="Genomic_DNA"/>
</dbReference>
<organism evidence="5 6">
    <name type="scientific">Cryptobacterium curtum (strain ATCC 700683 / DSM 15641 / CCUG 43107 / 12-3)</name>
    <dbReference type="NCBI Taxonomy" id="469378"/>
    <lineage>
        <taxon>Bacteria</taxon>
        <taxon>Bacillati</taxon>
        <taxon>Actinomycetota</taxon>
        <taxon>Coriobacteriia</taxon>
        <taxon>Eggerthellales</taxon>
        <taxon>Eggerthellaceae</taxon>
        <taxon>Cryptobacterium</taxon>
    </lineage>
</organism>
<dbReference type="Pfam" id="PF19127">
    <property type="entry name" value="Choline_bind_3"/>
    <property type="match status" value="3"/>
</dbReference>
<feature type="compositionally biased region" description="Low complexity" evidence="4">
    <location>
        <begin position="44"/>
        <end position="67"/>
    </location>
</feature>
<feature type="compositionally biased region" description="Polar residues" evidence="4">
    <location>
        <begin position="160"/>
        <end position="171"/>
    </location>
</feature>
<evidence type="ECO:0000256" key="2">
    <source>
        <dbReference type="ARBA" id="ARBA00022737"/>
    </source>
</evidence>
<dbReference type="Pfam" id="PF01183">
    <property type="entry name" value="Glyco_hydro_25"/>
    <property type="match status" value="1"/>
</dbReference>